<evidence type="ECO:0000259" key="1">
    <source>
        <dbReference type="Pfam" id="PF14690"/>
    </source>
</evidence>
<reference evidence="2 3" key="1">
    <citation type="submission" date="2019-01" db="EMBL/GenBank/DDBJ databases">
        <authorList>
            <person name="Chen W.-M."/>
        </authorList>
    </citation>
    <scope>NUCLEOTIDE SEQUENCE [LARGE SCALE GENOMIC DNA]</scope>
    <source>
        <strain evidence="2 3">TER-1</strain>
    </source>
</reference>
<name>A0A437NYD6_9HYPH</name>
<dbReference type="Pfam" id="PF14690">
    <property type="entry name" value="Zn_ribbon_ISL3"/>
    <property type="match status" value="1"/>
</dbReference>
<dbReference type="EMBL" id="SACP01000025">
    <property type="protein sequence ID" value="RVU14928.1"/>
    <property type="molecule type" value="Genomic_DNA"/>
</dbReference>
<proteinExistence type="predicted"/>
<dbReference type="InterPro" id="IPR047951">
    <property type="entry name" value="Transpos_ISL3"/>
</dbReference>
<dbReference type="Proteomes" id="UP000286997">
    <property type="component" value="Unassembled WGS sequence"/>
</dbReference>
<dbReference type="AlphaFoldDB" id="A0A437NYD6"/>
<evidence type="ECO:0000313" key="2">
    <source>
        <dbReference type="EMBL" id="RVU14928.1"/>
    </source>
</evidence>
<dbReference type="OrthoDB" id="46712at2"/>
<protein>
    <submittedName>
        <fullName evidence="2">Transposase family protein</fullName>
    </submittedName>
</protein>
<dbReference type="PANTHER" id="PTHR33498">
    <property type="entry name" value="TRANSPOSASE FOR INSERTION SEQUENCE ELEMENT IS1557"/>
    <property type="match status" value="1"/>
</dbReference>
<organism evidence="2 3">
    <name type="scientific">Methylobacterium oryzihabitans</name>
    <dbReference type="NCBI Taxonomy" id="2499852"/>
    <lineage>
        <taxon>Bacteria</taxon>
        <taxon>Pseudomonadati</taxon>
        <taxon>Pseudomonadota</taxon>
        <taxon>Alphaproteobacteria</taxon>
        <taxon>Hyphomicrobiales</taxon>
        <taxon>Methylobacteriaceae</taxon>
        <taxon>Methylobacterium</taxon>
    </lineage>
</organism>
<sequence>MGRAVLPIVDGMDIPLAIPECRVGRFVEQHEDHLVVPMRLDAASGRCPECGHASRSVHSRYHRYPADLPVSALQTKLRLEVRRFYCRNPACQRRTFAEAPMTLLAPRARRTRRLGEAQARVGLACGGAGGARLLAHLHMPASRATVLRLVTRLPMPDAPA</sequence>
<dbReference type="PANTHER" id="PTHR33498:SF1">
    <property type="entry name" value="TRANSPOSASE FOR INSERTION SEQUENCE ELEMENT IS1557"/>
    <property type="match status" value="1"/>
</dbReference>
<dbReference type="InterPro" id="IPR029261">
    <property type="entry name" value="Transposase_Znf"/>
</dbReference>
<feature type="domain" description="Transposase IS204/IS1001/IS1096/IS1165 zinc-finger" evidence="1">
    <location>
        <begin position="45"/>
        <end position="88"/>
    </location>
</feature>
<gene>
    <name evidence="2" type="ORF">EOE48_21125</name>
</gene>
<accession>A0A437NYD6</accession>
<keyword evidence="3" id="KW-1185">Reference proteome</keyword>
<comment type="caution">
    <text evidence="2">The sequence shown here is derived from an EMBL/GenBank/DDBJ whole genome shotgun (WGS) entry which is preliminary data.</text>
</comment>
<evidence type="ECO:0000313" key="3">
    <source>
        <dbReference type="Proteomes" id="UP000286997"/>
    </source>
</evidence>